<keyword evidence="7" id="KW-0732">Signal</keyword>
<dbReference type="PRINTS" id="PR00453">
    <property type="entry name" value="VWFADOMAIN"/>
</dbReference>
<keyword evidence="3" id="KW-0130">Cell adhesion</keyword>
<dbReference type="PRINTS" id="PR00759">
    <property type="entry name" value="BASICPTASE"/>
</dbReference>
<keyword evidence="11" id="KW-1185">Reference proteome</keyword>
<evidence type="ECO:0000256" key="3">
    <source>
        <dbReference type="ARBA" id="ARBA00022889"/>
    </source>
</evidence>
<comment type="caution">
    <text evidence="10">The sequence shown here is derived from an EMBL/GenBank/DDBJ whole genome shotgun (WGS) entry which is preliminary data.</text>
</comment>
<dbReference type="PANTHER" id="PTHR24020">
    <property type="entry name" value="COLLAGEN ALPHA"/>
    <property type="match status" value="1"/>
</dbReference>
<dbReference type="FunFam" id="4.10.410.10:FF:000020">
    <property type="entry name" value="Collagen, type VI, alpha 3"/>
    <property type="match status" value="1"/>
</dbReference>
<dbReference type="SMART" id="SM00327">
    <property type="entry name" value="VWA"/>
    <property type="match status" value="2"/>
</dbReference>
<dbReference type="InterPro" id="IPR020901">
    <property type="entry name" value="Prtase_inh_Kunz-CS"/>
</dbReference>
<dbReference type="Pfam" id="PF00014">
    <property type="entry name" value="Kunitz_BPTI"/>
    <property type="match status" value="1"/>
</dbReference>
<dbReference type="InterPro" id="IPR036465">
    <property type="entry name" value="vWFA_dom_sf"/>
</dbReference>
<feature type="compositionally biased region" description="Basic and acidic residues" evidence="6">
    <location>
        <begin position="380"/>
        <end position="389"/>
    </location>
</feature>
<dbReference type="Pfam" id="PF00092">
    <property type="entry name" value="VWA"/>
    <property type="match status" value="2"/>
</dbReference>
<dbReference type="SUPFAM" id="SSF53300">
    <property type="entry name" value="vWA-like"/>
    <property type="match status" value="2"/>
</dbReference>
<protein>
    <recommendedName>
        <fullName evidence="12">Collagen alpha-1(XXVIII) chain</fullName>
    </recommendedName>
</protein>
<dbReference type="Proteomes" id="UP000250572">
    <property type="component" value="Unassembled WGS sequence"/>
</dbReference>
<dbReference type="PROSITE" id="PS50279">
    <property type="entry name" value="BPTI_KUNITZ_2"/>
    <property type="match status" value="1"/>
</dbReference>
<dbReference type="SUPFAM" id="SSF57362">
    <property type="entry name" value="BPTI-like"/>
    <property type="match status" value="1"/>
</dbReference>
<evidence type="ECO:0000313" key="11">
    <source>
        <dbReference type="Proteomes" id="UP000250572"/>
    </source>
</evidence>
<feature type="domain" description="BPTI/Kunitz inhibitor" evidence="9">
    <location>
        <begin position="1031"/>
        <end position="1081"/>
    </location>
</feature>
<feature type="compositionally biased region" description="Basic and acidic residues" evidence="6">
    <location>
        <begin position="925"/>
        <end position="939"/>
    </location>
</feature>
<dbReference type="PROSITE" id="PS00280">
    <property type="entry name" value="BPTI_KUNITZ_1"/>
    <property type="match status" value="1"/>
</dbReference>
<feature type="domain" description="VWFA" evidence="8">
    <location>
        <begin position="62"/>
        <end position="244"/>
    </location>
</feature>
<sequence length="1084" mass="121327">MNVLELVKIFALILVLSCPIKCQNRRRKAQRDNQIVTYKAKRECCPTDLFFSCGQALVCPVELMFMVDSTENAQPVLFEQQKTFILRFSTKLMQLHPPGWRLRLRLAALQYSSKVSVEHNFRDWQDLDVFQSRVASMTFIGHGSYSAYAITNATKVFRQETSSSGVRVALLMTDGRDHPRSPSAITAAAEAKQHNIRVFTIRLSALPNPDAMGTQLRSIASAPPQQHMLSLSDSQLDEKLFSEIEPVDGVEDGGGLVICVPWGDLAGKGERGEFGAFGAKGRKGVAGPAGLAGHKGEEGDRGPPGDPGPEGPLGPKEQEGHLDPQEKTVLAPRVPRVTREAKEDQVHLVRWVLVSREVRVRLGLWEYKGLVVSLGTVEQDQRQGDRGFEGPKGSLGPPGHGHKGDKLILYKTEKRHSLPSHAILTDRETQAHLGFRGEQGPIGPSGPRGPPGLATAGVTKVFLESQVIKEKEAQVNQGPRARRDLMGPLGYPAFLVKMESKGLREKRVYKDPKGQRGHQEVAHLEKRVIEVTEDPGVCQALLAPLDLLELRESQALWDHRDLLESLEEAKVVLDPLDRRGQRKTLRLDLRVTEAYLVYQDHQDLLELDFLGQRVLQDRLAHLACMGLQEKDYLDQRESLDFKVLWDQEGFQERISQDRRVVKDLLDILGKRETQGILDHLALLENRGDLEKKESQDFRDEVIQIIKEIFGCGVMCREIPLELVFVIDSSESVGLENFEVVKDFVNTIIDQFTVSQEASRVGVVLYSHLNTVVVGLQQQRSREEIKASVRAMPYLGEGTFTGSAMLQARKVFRDSRPHVRKVAVVLTDVQSDQRDLVQFKETASEGHAEGIEVLIIGVVNKTDPVYEEFLSEMKTVASDPREEHVYIIDDFLLLPVLENNILKQICDRDATAPFRPKSLFSSVETHPNRPEDSESKKIPEAKNTWPPAPQPTESLWPHENQFDTEVTVEPSNKQPDLPFIPHGEKGEPGPGQNSVVQWQSPTEWPGEVESFHTTFGPPPPTPTETPVSGGGCSQPLEPGPCRQYKIRWYYDPEANACAQFWYGGCQGNTNNFENETNCRNTCVYL</sequence>
<dbReference type="InterPro" id="IPR050525">
    <property type="entry name" value="ECM_Assembly_Org"/>
</dbReference>
<feature type="region of interest" description="Disordered" evidence="6">
    <location>
        <begin position="916"/>
        <end position="993"/>
    </location>
</feature>
<feature type="region of interest" description="Disordered" evidence="6">
    <location>
        <begin position="380"/>
        <end position="403"/>
    </location>
</feature>
<evidence type="ECO:0000256" key="6">
    <source>
        <dbReference type="SAM" id="MobiDB-lite"/>
    </source>
</evidence>
<feature type="chain" id="PRO_5016389822" description="Collagen alpha-1(XXVIII) chain" evidence="7">
    <location>
        <begin position="23"/>
        <end position="1084"/>
    </location>
</feature>
<evidence type="ECO:0000259" key="8">
    <source>
        <dbReference type="PROSITE" id="PS50234"/>
    </source>
</evidence>
<keyword evidence="5" id="KW-1015">Disulfide bond</keyword>
<dbReference type="PROSITE" id="PS50234">
    <property type="entry name" value="VWFA"/>
    <property type="match status" value="2"/>
</dbReference>
<feature type="non-terminal residue" evidence="10">
    <location>
        <position position="1084"/>
    </location>
</feature>
<evidence type="ECO:0000256" key="4">
    <source>
        <dbReference type="ARBA" id="ARBA00023119"/>
    </source>
</evidence>
<dbReference type="CDD" id="cd01472">
    <property type="entry name" value="vWA_collagen"/>
    <property type="match status" value="1"/>
</dbReference>
<feature type="compositionally biased region" description="Basic and acidic residues" evidence="6">
    <location>
        <begin position="294"/>
        <end position="303"/>
    </location>
</feature>
<dbReference type="InterPro" id="IPR036880">
    <property type="entry name" value="Kunitz_BPTI_sf"/>
</dbReference>
<dbReference type="AlphaFoldDB" id="A0A315VLW5"/>
<evidence type="ECO:0000256" key="1">
    <source>
        <dbReference type="ARBA" id="ARBA00004498"/>
    </source>
</evidence>
<dbReference type="GO" id="GO:0005581">
    <property type="term" value="C:collagen trimer"/>
    <property type="evidence" value="ECO:0007669"/>
    <property type="project" value="UniProtKB-KW"/>
</dbReference>
<organism evidence="10 11">
    <name type="scientific">Gambusia affinis</name>
    <name type="common">Western mosquitofish</name>
    <name type="synonym">Heterandria affinis</name>
    <dbReference type="NCBI Taxonomy" id="33528"/>
    <lineage>
        <taxon>Eukaryota</taxon>
        <taxon>Metazoa</taxon>
        <taxon>Chordata</taxon>
        <taxon>Craniata</taxon>
        <taxon>Vertebrata</taxon>
        <taxon>Euteleostomi</taxon>
        <taxon>Actinopterygii</taxon>
        <taxon>Neopterygii</taxon>
        <taxon>Teleostei</taxon>
        <taxon>Neoteleostei</taxon>
        <taxon>Acanthomorphata</taxon>
        <taxon>Ovalentaria</taxon>
        <taxon>Atherinomorphae</taxon>
        <taxon>Cyprinodontiformes</taxon>
        <taxon>Poeciliidae</taxon>
        <taxon>Poeciliinae</taxon>
        <taxon>Gambusia</taxon>
    </lineage>
</organism>
<dbReference type="GO" id="GO:0004867">
    <property type="term" value="F:serine-type endopeptidase inhibitor activity"/>
    <property type="evidence" value="ECO:0007669"/>
    <property type="project" value="InterPro"/>
</dbReference>
<dbReference type="SMART" id="SM00131">
    <property type="entry name" value="KU"/>
    <property type="match status" value="1"/>
</dbReference>
<feature type="region of interest" description="Disordered" evidence="6">
    <location>
        <begin position="285"/>
        <end position="331"/>
    </location>
</feature>
<dbReference type="InterPro" id="IPR002223">
    <property type="entry name" value="Kunitz_BPTI"/>
</dbReference>
<dbReference type="STRING" id="33528.ENSGAFP00000004547"/>
<evidence type="ECO:0000256" key="2">
    <source>
        <dbReference type="ARBA" id="ARBA00022530"/>
    </source>
</evidence>
<comment type="subcellular location">
    <subcellularLocation>
        <location evidence="1">Secreted</location>
        <location evidence="1">Extracellular space</location>
        <location evidence="1">Extracellular matrix</location>
    </subcellularLocation>
</comment>
<feature type="domain" description="VWFA" evidence="8">
    <location>
        <begin position="721"/>
        <end position="904"/>
    </location>
</feature>
<dbReference type="Pfam" id="PF01391">
    <property type="entry name" value="Collagen"/>
    <property type="match status" value="1"/>
</dbReference>
<evidence type="ECO:0000313" key="10">
    <source>
        <dbReference type="EMBL" id="PWA24129.1"/>
    </source>
</evidence>
<dbReference type="PANTHER" id="PTHR24020:SF49">
    <property type="entry name" value="COLLAGEN ALPHA-1(XXVIII) CHAIN"/>
    <property type="match status" value="1"/>
</dbReference>
<feature type="signal peptide" evidence="7">
    <location>
        <begin position="1"/>
        <end position="22"/>
    </location>
</feature>
<evidence type="ECO:0008006" key="12">
    <source>
        <dbReference type="Google" id="ProtNLM"/>
    </source>
</evidence>
<dbReference type="InterPro" id="IPR002035">
    <property type="entry name" value="VWF_A"/>
</dbReference>
<reference evidence="10 11" key="1">
    <citation type="journal article" date="2018" name="G3 (Bethesda)">
        <title>A High-Quality Reference Genome for the Invasive Mosquitofish Gambusia affinis Using a Chicago Library.</title>
        <authorList>
            <person name="Hoffberg S.L."/>
            <person name="Troendle N.J."/>
            <person name="Glenn T.C."/>
            <person name="Mahmud O."/>
            <person name="Louha S."/>
            <person name="Chalopin D."/>
            <person name="Bennetzen J.L."/>
            <person name="Mauricio R."/>
        </authorList>
    </citation>
    <scope>NUCLEOTIDE SEQUENCE [LARGE SCALE GENOMIC DNA]</scope>
    <source>
        <strain evidence="10">NE01/NJP1002.9</strain>
        <tissue evidence="10">Muscle</tissue>
    </source>
</reference>
<feature type="compositionally biased region" description="Basic and acidic residues" evidence="6">
    <location>
        <begin position="316"/>
        <end position="326"/>
    </location>
</feature>
<dbReference type="GO" id="GO:0007155">
    <property type="term" value="P:cell adhesion"/>
    <property type="evidence" value="ECO:0007669"/>
    <property type="project" value="UniProtKB-KW"/>
</dbReference>
<accession>A0A315VLW5</accession>
<dbReference type="Gene3D" id="4.10.410.10">
    <property type="entry name" value="Pancreatic trypsin inhibitor Kunitz domain"/>
    <property type="match status" value="1"/>
</dbReference>
<gene>
    <name evidence="10" type="ORF">CCH79_00016818</name>
</gene>
<proteinExistence type="predicted"/>
<evidence type="ECO:0000256" key="7">
    <source>
        <dbReference type="SAM" id="SignalP"/>
    </source>
</evidence>
<evidence type="ECO:0000256" key="5">
    <source>
        <dbReference type="ARBA" id="ARBA00023157"/>
    </source>
</evidence>
<evidence type="ECO:0000259" key="9">
    <source>
        <dbReference type="PROSITE" id="PS50279"/>
    </source>
</evidence>
<keyword evidence="2" id="KW-0272">Extracellular matrix</keyword>
<keyword evidence="4" id="KW-0176">Collagen</keyword>
<name>A0A315VLW5_GAMAF</name>
<keyword evidence="2" id="KW-0964">Secreted</keyword>
<dbReference type="Gene3D" id="3.40.50.410">
    <property type="entry name" value="von Willebrand factor, type A domain"/>
    <property type="match status" value="2"/>
</dbReference>
<dbReference type="EMBL" id="NHOQ01001491">
    <property type="protein sequence ID" value="PWA24129.1"/>
    <property type="molecule type" value="Genomic_DNA"/>
</dbReference>
<dbReference type="InterPro" id="IPR008160">
    <property type="entry name" value="Collagen"/>
</dbReference>